<gene>
    <name evidence="1" type="ORF">CEXT_563581</name>
</gene>
<keyword evidence="2" id="KW-1185">Reference proteome</keyword>
<evidence type="ECO:0000313" key="1">
    <source>
        <dbReference type="EMBL" id="GIY94931.1"/>
    </source>
</evidence>
<dbReference type="EMBL" id="BPLR01017844">
    <property type="protein sequence ID" value="GIY94931.1"/>
    <property type="molecule type" value="Genomic_DNA"/>
</dbReference>
<dbReference type="AlphaFoldDB" id="A0AAV4XIX1"/>
<comment type="caution">
    <text evidence="1">The sequence shown here is derived from an EMBL/GenBank/DDBJ whole genome shotgun (WGS) entry which is preliminary data.</text>
</comment>
<name>A0AAV4XIX1_CAEEX</name>
<organism evidence="1 2">
    <name type="scientific">Caerostris extrusa</name>
    <name type="common">Bark spider</name>
    <name type="synonym">Caerostris bankana</name>
    <dbReference type="NCBI Taxonomy" id="172846"/>
    <lineage>
        <taxon>Eukaryota</taxon>
        <taxon>Metazoa</taxon>
        <taxon>Ecdysozoa</taxon>
        <taxon>Arthropoda</taxon>
        <taxon>Chelicerata</taxon>
        <taxon>Arachnida</taxon>
        <taxon>Araneae</taxon>
        <taxon>Araneomorphae</taxon>
        <taxon>Entelegynae</taxon>
        <taxon>Araneoidea</taxon>
        <taxon>Araneidae</taxon>
        <taxon>Caerostris</taxon>
    </lineage>
</organism>
<accession>A0AAV4XIX1</accession>
<reference evidence="1 2" key="1">
    <citation type="submission" date="2021-06" db="EMBL/GenBank/DDBJ databases">
        <title>Caerostris extrusa draft genome.</title>
        <authorList>
            <person name="Kono N."/>
            <person name="Arakawa K."/>
        </authorList>
    </citation>
    <scope>NUCLEOTIDE SEQUENCE [LARGE SCALE GENOMIC DNA]</scope>
</reference>
<protein>
    <submittedName>
        <fullName evidence="1">Uncharacterized protein</fullName>
    </submittedName>
</protein>
<dbReference type="Proteomes" id="UP001054945">
    <property type="component" value="Unassembled WGS sequence"/>
</dbReference>
<evidence type="ECO:0000313" key="2">
    <source>
        <dbReference type="Proteomes" id="UP001054945"/>
    </source>
</evidence>
<sequence>MDSCTNDELDDIYFMHDQANGNGSFTKIFKNIVFETPANSDIDLVARIPQMLLQYKGCLASTKISHLIQNRQQTCFNANEGEFQHFLG</sequence>
<proteinExistence type="predicted"/>